<dbReference type="SUPFAM" id="SSF56112">
    <property type="entry name" value="Protein kinase-like (PK-like)"/>
    <property type="match status" value="1"/>
</dbReference>
<evidence type="ECO:0000313" key="3">
    <source>
        <dbReference type="Proteomes" id="UP001328107"/>
    </source>
</evidence>
<dbReference type="PANTHER" id="PTHR44329">
    <property type="entry name" value="SERINE/THREONINE-PROTEIN KINASE TNNI3K-RELATED"/>
    <property type="match status" value="1"/>
</dbReference>
<gene>
    <name evidence="2" type="ORF">PMAYCL1PPCAC_01870</name>
</gene>
<dbReference type="InterPro" id="IPR011009">
    <property type="entry name" value="Kinase-like_dom_sf"/>
</dbReference>
<dbReference type="PROSITE" id="PS50011">
    <property type="entry name" value="PROTEIN_KINASE_DOM"/>
    <property type="match status" value="1"/>
</dbReference>
<accession>A0AAN4Z5N2</accession>
<evidence type="ECO:0000259" key="1">
    <source>
        <dbReference type="PROSITE" id="PS50011"/>
    </source>
</evidence>
<sequence>MEEYHDEVERSIFTFLTQLETTQDYLKERAVAAFEFHTQLIDENIEGGVADFEAISCAFSSELQLLIANAEKVLQKTHDRLLEKMYLIIGKSERPLLFDENEDFVRPCREAVEAASEMWSSKLLSLEKALRNHRPEKRCKMLAEYRESHRPPEFVFTNRETMRITFQTAGIPRLIPIDETSSFRAFDIKKRVLLKRIYEDGGATEIIPVQNYHHRNILPCIGKHFHNGQANLMFPHLQESLQGFMEQQEIIKLSDMRELLTGLQQGLHYIHERGAFHGDLCPENIFIDKNCCCSPPTPKIADVGMCKTANLSGPIVIATDASKEASSAYKAPEAHRGEARTLEQLQKCDIYSFGLLVWSILTCRRVGEGLDEEQIEQKIQENSLVPPVPSGGSTALLSLLSSCWSLQPELRPTAAQLEKIVRAVGWPSETYEDSQWREEARLWRAAASNKII</sequence>
<dbReference type="GO" id="GO:0004674">
    <property type="term" value="F:protein serine/threonine kinase activity"/>
    <property type="evidence" value="ECO:0007669"/>
    <property type="project" value="TreeGrafter"/>
</dbReference>
<dbReference type="Gene3D" id="1.10.510.10">
    <property type="entry name" value="Transferase(Phosphotransferase) domain 1"/>
    <property type="match status" value="1"/>
</dbReference>
<feature type="domain" description="Protein kinase" evidence="1">
    <location>
        <begin position="83"/>
        <end position="424"/>
    </location>
</feature>
<dbReference type="Pfam" id="PF00069">
    <property type="entry name" value="Pkinase"/>
    <property type="match status" value="1"/>
</dbReference>
<keyword evidence="3" id="KW-1185">Reference proteome</keyword>
<dbReference type="EMBL" id="BTRK01000001">
    <property type="protein sequence ID" value="GMR31675.1"/>
    <property type="molecule type" value="Genomic_DNA"/>
</dbReference>
<dbReference type="InterPro" id="IPR051681">
    <property type="entry name" value="Ser/Thr_Kinases-Pseudokinases"/>
</dbReference>
<reference evidence="3" key="1">
    <citation type="submission" date="2022-10" db="EMBL/GenBank/DDBJ databases">
        <title>Genome assembly of Pristionchus species.</title>
        <authorList>
            <person name="Yoshida K."/>
            <person name="Sommer R.J."/>
        </authorList>
    </citation>
    <scope>NUCLEOTIDE SEQUENCE [LARGE SCALE GENOMIC DNA]</scope>
    <source>
        <strain evidence="3">RS5460</strain>
    </source>
</reference>
<proteinExistence type="predicted"/>
<dbReference type="InterPro" id="IPR000719">
    <property type="entry name" value="Prot_kinase_dom"/>
</dbReference>
<comment type="caution">
    <text evidence="2">The sequence shown here is derived from an EMBL/GenBank/DDBJ whole genome shotgun (WGS) entry which is preliminary data.</text>
</comment>
<organism evidence="2 3">
    <name type="scientific">Pristionchus mayeri</name>
    <dbReference type="NCBI Taxonomy" id="1317129"/>
    <lineage>
        <taxon>Eukaryota</taxon>
        <taxon>Metazoa</taxon>
        <taxon>Ecdysozoa</taxon>
        <taxon>Nematoda</taxon>
        <taxon>Chromadorea</taxon>
        <taxon>Rhabditida</taxon>
        <taxon>Rhabditina</taxon>
        <taxon>Diplogasteromorpha</taxon>
        <taxon>Diplogasteroidea</taxon>
        <taxon>Neodiplogasteridae</taxon>
        <taxon>Pristionchus</taxon>
    </lineage>
</organism>
<evidence type="ECO:0000313" key="2">
    <source>
        <dbReference type="EMBL" id="GMR31675.1"/>
    </source>
</evidence>
<name>A0AAN4Z5N2_9BILA</name>
<dbReference type="GO" id="GO:0005524">
    <property type="term" value="F:ATP binding"/>
    <property type="evidence" value="ECO:0007669"/>
    <property type="project" value="InterPro"/>
</dbReference>
<dbReference type="Proteomes" id="UP001328107">
    <property type="component" value="Unassembled WGS sequence"/>
</dbReference>
<dbReference type="AlphaFoldDB" id="A0AAN4Z5N2"/>
<protein>
    <recommendedName>
        <fullName evidence="1">Protein kinase domain-containing protein</fullName>
    </recommendedName>
</protein>